<keyword evidence="1" id="KW-0808">Transferase</keyword>
<reference evidence="2" key="1">
    <citation type="journal article" date="2019" name="Curr. Biol.">
        <title>Genome Sequence of Striga asiatica Provides Insight into the Evolution of Plant Parasitism.</title>
        <authorList>
            <person name="Yoshida S."/>
            <person name="Kim S."/>
            <person name="Wafula E.K."/>
            <person name="Tanskanen J."/>
            <person name="Kim Y.M."/>
            <person name="Honaas L."/>
            <person name="Yang Z."/>
            <person name="Spallek T."/>
            <person name="Conn C.E."/>
            <person name="Ichihashi Y."/>
            <person name="Cheong K."/>
            <person name="Cui S."/>
            <person name="Der J.P."/>
            <person name="Gundlach H."/>
            <person name="Jiao Y."/>
            <person name="Hori C."/>
            <person name="Ishida J.K."/>
            <person name="Kasahara H."/>
            <person name="Kiba T."/>
            <person name="Kim M.S."/>
            <person name="Koo N."/>
            <person name="Laohavisit A."/>
            <person name="Lee Y.H."/>
            <person name="Lumba S."/>
            <person name="McCourt P."/>
            <person name="Mortimer J.C."/>
            <person name="Mutuku J.M."/>
            <person name="Nomura T."/>
            <person name="Sasaki-Sekimoto Y."/>
            <person name="Seto Y."/>
            <person name="Wang Y."/>
            <person name="Wakatake T."/>
            <person name="Sakakibara H."/>
            <person name="Demura T."/>
            <person name="Yamaguchi S."/>
            <person name="Yoneyama K."/>
            <person name="Manabe R.I."/>
            <person name="Nelson D.C."/>
            <person name="Schulman A.H."/>
            <person name="Timko M.P."/>
            <person name="dePamphilis C.W."/>
            <person name="Choi D."/>
            <person name="Shirasu K."/>
        </authorList>
    </citation>
    <scope>NUCLEOTIDE SEQUENCE [LARGE SCALE GENOMIC DNA]</scope>
    <source>
        <strain evidence="2">cv. UVA1</strain>
    </source>
</reference>
<accession>A0A5A7QC55</accession>
<comment type="caution">
    <text evidence="1">The sequence shown here is derived from an EMBL/GenBank/DDBJ whole genome shotgun (WGS) entry which is preliminary data.</text>
</comment>
<keyword evidence="1" id="KW-0418">Kinase</keyword>
<dbReference type="EMBL" id="BKCP01006460">
    <property type="protein sequence ID" value="GER42829.1"/>
    <property type="molecule type" value="Genomic_DNA"/>
</dbReference>
<keyword evidence="2" id="KW-1185">Reference proteome</keyword>
<proteinExistence type="predicted"/>
<sequence>MQPIAHWQISRKQGANWTVSTSDYRDKFIQSNLQLTPMQLRFIELQGFLNRLLLKKFNVRKTFGLTKLITQNGHTVDCSTCLKMLLNFLRGYEAMSNATQGYDRPCDDSEKH</sequence>
<gene>
    <name evidence="1" type="ORF">STAS_19648</name>
</gene>
<organism evidence="1 2">
    <name type="scientific">Striga asiatica</name>
    <name type="common">Asiatic witchweed</name>
    <name type="synonym">Buchnera asiatica</name>
    <dbReference type="NCBI Taxonomy" id="4170"/>
    <lineage>
        <taxon>Eukaryota</taxon>
        <taxon>Viridiplantae</taxon>
        <taxon>Streptophyta</taxon>
        <taxon>Embryophyta</taxon>
        <taxon>Tracheophyta</taxon>
        <taxon>Spermatophyta</taxon>
        <taxon>Magnoliopsida</taxon>
        <taxon>eudicotyledons</taxon>
        <taxon>Gunneridae</taxon>
        <taxon>Pentapetalae</taxon>
        <taxon>asterids</taxon>
        <taxon>lamiids</taxon>
        <taxon>Lamiales</taxon>
        <taxon>Orobanchaceae</taxon>
        <taxon>Buchnereae</taxon>
        <taxon>Striga</taxon>
    </lineage>
</organism>
<dbReference type="AlphaFoldDB" id="A0A5A7QC55"/>
<evidence type="ECO:0000313" key="2">
    <source>
        <dbReference type="Proteomes" id="UP000325081"/>
    </source>
</evidence>
<name>A0A5A7QC55_STRAF</name>
<protein>
    <submittedName>
        <fullName evidence="1">Riboflavin kinase</fullName>
    </submittedName>
</protein>
<dbReference type="Proteomes" id="UP000325081">
    <property type="component" value="Unassembled WGS sequence"/>
</dbReference>
<evidence type="ECO:0000313" key="1">
    <source>
        <dbReference type="EMBL" id="GER42829.1"/>
    </source>
</evidence>
<dbReference type="GO" id="GO:0016301">
    <property type="term" value="F:kinase activity"/>
    <property type="evidence" value="ECO:0007669"/>
    <property type="project" value="UniProtKB-KW"/>
</dbReference>